<dbReference type="Proteomes" id="UP000662873">
    <property type="component" value="Chromosome"/>
</dbReference>
<evidence type="ECO:0000256" key="1">
    <source>
        <dbReference type="ARBA" id="ARBA00004141"/>
    </source>
</evidence>
<evidence type="ECO:0000313" key="7">
    <source>
        <dbReference type="Proteomes" id="UP000662873"/>
    </source>
</evidence>
<dbReference type="GO" id="GO:0005886">
    <property type="term" value="C:plasma membrane"/>
    <property type="evidence" value="ECO:0007669"/>
    <property type="project" value="TreeGrafter"/>
</dbReference>
<sequence length="296" mass="31755">MALAPHFRILRPKQWTKNLLVFAALLFTARFGEPGALTSTLVAALAMCLLSSAVYVWNDILDADRDREHPRRKNRPIAAGQVAVPMASILAVLLLGGGVAMMYGLGRGPLWIATAYLLLQFLYNAGGRALAITDVFLIASGFVLRAMLGAAAISASISGWLVFCTGCLALMIGFAKRRSEFVLMGDAKADSRTSLSEYSLKALDSLVLLFAAGAALTYGIYSIESETARKYPALILSAIFVVYGVSRYLVLVFGRDEGGEPEVLLFRDPHMLASVLLFVASAALAMSGVKLPLLET</sequence>
<dbReference type="GO" id="GO:0009247">
    <property type="term" value="P:glycolipid biosynthetic process"/>
    <property type="evidence" value="ECO:0007669"/>
    <property type="project" value="TreeGrafter"/>
</dbReference>
<dbReference type="EMBL" id="AP021858">
    <property type="protein sequence ID" value="BBO22915.1"/>
    <property type="molecule type" value="Genomic_DNA"/>
</dbReference>
<evidence type="ECO:0000256" key="2">
    <source>
        <dbReference type="ARBA" id="ARBA00022692"/>
    </source>
</evidence>
<dbReference type="AlphaFoldDB" id="A0A809RES7"/>
<proteinExistence type="predicted"/>
<protein>
    <submittedName>
        <fullName evidence="6">Decaprenyl-phosphate phosphoribosyltransferase</fullName>
    </submittedName>
</protein>
<dbReference type="Pfam" id="PF01040">
    <property type="entry name" value="UbiA"/>
    <property type="match status" value="1"/>
</dbReference>
<feature type="transmembrane region" description="Helical" evidence="5">
    <location>
        <begin position="82"/>
        <end position="105"/>
    </location>
</feature>
<keyword evidence="2 5" id="KW-0812">Transmembrane</keyword>
<feature type="transmembrane region" description="Helical" evidence="5">
    <location>
        <begin position="202"/>
        <end position="221"/>
    </location>
</feature>
<dbReference type="InterPro" id="IPR044878">
    <property type="entry name" value="UbiA_sf"/>
</dbReference>
<feature type="transmembrane region" description="Helical" evidence="5">
    <location>
        <begin position="271"/>
        <end position="293"/>
    </location>
</feature>
<dbReference type="InterPro" id="IPR000537">
    <property type="entry name" value="UbiA_prenyltransferase"/>
</dbReference>
<feature type="transmembrane region" description="Helical" evidence="5">
    <location>
        <begin position="42"/>
        <end position="61"/>
    </location>
</feature>
<organism evidence="6 7">
    <name type="scientific">Candidatus Nitrosymbiomonas proteolyticus</name>
    <dbReference type="NCBI Taxonomy" id="2608984"/>
    <lineage>
        <taxon>Bacteria</taxon>
        <taxon>Bacillati</taxon>
        <taxon>Armatimonadota</taxon>
        <taxon>Armatimonadota incertae sedis</taxon>
        <taxon>Candidatus Nitrosymbiomonas</taxon>
    </lineage>
</organism>
<dbReference type="PANTHER" id="PTHR11048:SF5">
    <property type="entry name" value="DECAPRENYL-PHOSPHATE PHOSPHORIBOSYLTRANSFERASE"/>
    <property type="match status" value="1"/>
</dbReference>
<dbReference type="KEGG" id="npy:NPRO_05100"/>
<reference evidence="6" key="1">
    <citation type="journal article" name="DNA Res.">
        <title>The physiological potential of anammox bacteria as revealed by their core genome structure.</title>
        <authorList>
            <person name="Okubo T."/>
            <person name="Toyoda A."/>
            <person name="Fukuhara K."/>
            <person name="Uchiyama I."/>
            <person name="Harigaya Y."/>
            <person name="Kuroiwa M."/>
            <person name="Suzuki T."/>
            <person name="Murakami Y."/>
            <person name="Suwa Y."/>
            <person name="Takami H."/>
        </authorList>
    </citation>
    <scope>NUCLEOTIDE SEQUENCE</scope>
    <source>
        <strain evidence="6">317325-2</strain>
    </source>
</reference>
<comment type="subcellular location">
    <subcellularLocation>
        <location evidence="1">Membrane</location>
        <topology evidence="1">Multi-pass membrane protein</topology>
    </subcellularLocation>
</comment>
<dbReference type="CDD" id="cd13963">
    <property type="entry name" value="PT_UbiA_2"/>
    <property type="match status" value="1"/>
</dbReference>
<feature type="transmembrane region" description="Helical" evidence="5">
    <location>
        <begin position="233"/>
        <end position="251"/>
    </location>
</feature>
<name>A0A809RES7_9BACT</name>
<keyword evidence="6" id="KW-0808">Transferase</keyword>
<keyword evidence="4 5" id="KW-0472">Membrane</keyword>
<dbReference type="InterPro" id="IPR039653">
    <property type="entry name" value="Prenyltransferase"/>
</dbReference>
<evidence type="ECO:0000256" key="4">
    <source>
        <dbReference type="ARBA" id="ARBA00023136"/>
    </source>
</evidence>
<dbReference type="GO" id="GO:0016765">
    <property type="term" value="F:transferase activity, transferring alkyl or aryl (other than methyl) groups"/>
    <property type="evidence" value="ECO:0007669"/>
    <property type="project" value="InterPro"/>
</dbReference>
<evidence type="ECO:0000256" key="3">
    <source>
        <dbReference type="ARBA" id="ARBA00022989"/>
    </source>
</evidence>
<dbReference type="PANTHER" id="PTHR11048">
    <property type="entry name" value="PRENYLTRANSFERASES"/>
    <property type="match status" value="1"/>
</dbReference>
<keyword evidence="3 5" id="KW-1133">Transmembrane helix</keyword>
<dbReference type="GO" id="GO:0016757">
    <property type="term" value="F:glycosyltransferase activity"/>
    <property type="evidence" value="ECO:0007669"/>
    <property type="project" value="UniProtKB-KW"/>
</dbReference>
<dbReference type="Gene3D" id="1.10.357.140">
    <property type="entry name" value="UbiA prenyltransferase"/>
    <property type="match status" value="1"/>
</dbReference>
<accession>A0A809RES7</accession>
<keyword evidence="6" id="KW-0328">Glycosyltransferase</keyword>
<evidence type="ECO:0000313" key="6">
    <source>
        <dbReference type="EMBL" id="BBO22915.1"/>
    </source>
</evidence>
<gene>
    <name evidence="6" type="ORF">NPRO_05100</name>
</gene>
<evidence type="ECO:0000256" key="5">
    <source>
        <dbReference type="SAM" id="Phobius"/>
    </source>
</evidence>
<feature type="transmembrane region" description="Helical" evidence="5">
    <location>
        <begin position="151"/>
        <end position="175"/>
    </location>
</feature>